<sequence>MHWDGKFGDSQQCKFIGEFFLSIFSVPSGFKSPSKATHNEWLYTTRTTFRKEKAGYAILMTILEQLSIGRVWQEEGERNRDAFRFLNGTDPTLHIPLRMTYTTRPSLDLSRK</sequence>
<reference evidence="2" key="1">
    <citation type="submission" date="2016-11" db="UniProtKB">
        <authorList>
            <consortium name="WormBaseParasite"/>
        </authorList>
    </citation>
    <scope>IDENTIFICATION</scope>
</reference>
<dbReference type="WBParaSite" id="Hba_06228">
    <property type="protein sequence ID" value="Hba_06228"/>
    <property type="gene ID" value="Hba_06228"/>
</dbReference>
<evidence type="ECO:0000313" key="2">
    <source>
        <dbReference type="WBParaSite" id="Hba_06228"/>
    </source>
</evidence>
<keyword evidence="1" id="KW-1185">Reference proteome</keyword>
<name>A0A1I7WM54_HETBA</name>
<dbReference type="AlphaFoldDB" id="A0A1I7WM54"/>
<accession>A0A1I7WM54</accession>
<protein>
    <submittedName>
        <fullName evidence="2">Transposase</fullName>
    </submittedName>
</protein>
<dbReference type="Proteomes" id="UP000095283">
    <property type="component" value="Unplaced"/>
</dbReference>
<organism evidence="1 2">
    <name type="scientific">Heterorhabditis bacteriophora</name>
    <name type="common">Entomopathogenic nematode worm</name>
    <dbReference type="NCBI Taxonomy" id="37862"/>
    <lineage>
        <taxon>Eukaryota</taxon>
        <taxon>Metazoa</taxon>
        <taxon>Ecdysozoa</taxon>
        <taxon>Nematoda</taxon>
        <taxon>Chromadorea</taxon>
        <taxon>Rhabditida</taxon>
        <taxon>Rhabditina</taxon>
        <taxon>Rhabditomorpha</taxon>
        <taxon>Strongyloidea</taxon>
        <taxon>Heterorhabditidae</taxon>
        <taxon>Heterorhabditis</taxon>
    </lineage>
</organism>
<proteinExistence type="predicted"/>
<evidence type="ECO:0000313" key="1">
    <source>
        <dbReference type="Proteomes" id="UP000095283"/>
    </source>
</evidence>